<dbReference type="Proteomes" id="UP000602510">
    <property type="component" value="Unassembled WGS sequence"/>
</dbReference>
<name>A0A833WEM3_PHYIN</name>
<evidence type="ECO:0000313" key="3">
    <source>
        <dbReference type="Proteomes" id="UP000602510"/>
    </source>
</evidence>
<feature type="region of interest" description="Disordered" evidence="1">
    <location>
        <begin position="39"/>
        <end position="81"/>
    </location>
</feature>
<dbReference type="AlphaFoldDB" id="A0A833WEM3"/>
<comment type="caution">
    <text evidence="2">The sequence shown here is derived from an EMBL/GenBank/DDBJ whole genome shotgun (WGS) entry which is preliminary data.</text>
</comment>
<sequence length="81" mass="8434">MRIEHEDMGGVRSGKGVADTPASLVQTLCAPSDSVETAQLGSGSVHMEPQSAQLGLDETQLGSGEAQLGSDNPRWAPVYHS</sequence>
<protein>
    <submittedName>
        <fullName evidence="2">Uncharacterized protein</fullName>
    </submittedName>
</protein>
<accession>A0A833WEM3</accession>
<reference evidence="2" key="1">
    <citation type="submission" date="2020-04" db="EMBL/GenBank/DDBJ databases">
        <title>Hybrid Assembly of Korean Phytophthora infestans isolates.</title>
        <authorList>
            <person name="Prokchorchik M."/>
            <person name="Lee Y."/>
            <person name="Seo J."/>
            <person name="Cho J.-H."/>
            <person name="Park Y.-E."/>
            <person name="Jang D.-C."/>
            <person name="Im J.-S."/>
            <person name="Choi J.-G."/>
            <person name="Park H.-J."/>
            <person name="Lee G.-B."/>
            <person name="Lee Y.-G."/>
            <person name="Hong S.-Y."/>
            <person name="Cho K."/>
            <person name="Sohn K.H."/>
        </authorList>
    </citation>
    <scope>NUCLEOTIDE SEQUENCE</scope>
    <source>
        <strain evidence="2">KR_1_A1</strain>
    </source>
</reference>
<gene>
    <name evidence="2" type="ORF">GN244_ATG08633</name>
</gene>
<evidence type="ECO:0000313" key="2">
    <source>
        <dbReference type="EMBL" id="KAF4039202.1"/>
    </source>
</evidence>
<evidence type="ECO:0000256" key="1">
    <source>
        <dbReference type="SAM" id="MobiDB-lite"/>
    </source>
</evidence>
<organism evidence="2 3">
    <name type="scientific">Phytophthora infestans</name>
    <name type="common">Potato late blight agent</name>
    <name type="synonym">Botrytis infestans</name>
    <dbReference type="NCBI Taxonomy" id="4787"/>
    <lineage>
        <taxon>Eukaryota</taxon>
        <taxon>Sar</taxon>
        <taxon>Stramenopiles</taxon>
        <taxon>Oomycota</taxon>
        <taxon>Peronosporomycetes</taxon>
        <taxon>Peronosporales</taxon>
        <taxon>Peronosporaceae</taxon>
        <taxon>Phytophthora</taxon>
    </lineage>
</organism>
<keyword evidence="3" id="KW-1185">Reference proteome</keyword>
<proteinExistence type="predicted"/>
<dbReference type="EMBL" id="WSZM01000180">
    <property type="protein sequence ID" value="KAF4039202.1"/>
    <property type="molecule type" value="Genomic_DNA"/>
</dbReference>